<evidence type="ECO:0000313" key="2">
    <source>
        <dbReference type="EMBL" id="ARE88327.1"/>
    </source>
</evidence>
<dbReference type="Proteomes" id="UP000177894">
    <property type="component" value="Chromosome"/>
</dbReference>
<dbReference type="EMBL" id="CP020559">
    <property type="protein sequence ID" value="ARE88327.1"/>
    <property type="molecule type" value="Genomic_DNA"/>
</dbReference>
<gene>
    <name evidence="1" type="ORF">BJL90_18845</name>
    <name evidence="2" type="ORF">CLFO_27280</name>
</gene>
<evidence type="ECO:0000313" key="1">
    <source>
        <dbReference type="EMBL" id="AOY77733.1"/>
    </source>
</evidence>
<dbReference type="EMBL" id="CP017603">
    <property type="protein sequence ID" value="AOY77733.1"/>
    <property type="molecule type" value="Genomic_DNA"/>
</dbReference>
<reference evidence="2 4" key="2">
    <citation type="submission" date="2017-03" db="EMBL/GenBank/DDBJ databases">
        <title>Complete sequence of Clostridium formicaceticum DSM 92.</title>
        <authorList>
            <person name="Poehlein A."/>
            <person name="Karl M."/>
            <person name="Bengelsdorf F.R."/>
            <person name="Duerre P."/>
            <person name="Daniel R."/>
        </authorList>
    </citation>
    <scope>NUCLEOTIDE SEQUENCE [LARGE SCALE GENOMIC DNA]</scope>
    <source>
        <strain evidence="2 4">DSM 92</strain>
    </source>
</reference>
<accession>A0AAC9RMH0</accession>
<name>A0AAC9RMH0_9CLOT</name>
<dbReference type="Proteomes" id="UP000192478">
    <property type="component" value="Chromosome"/>
</dbReference>
<dbReference type="InterPro" id="IPR025584">
    <property type="entry name" value="Cthe_2159"/>
</dbReference>
<dbReference type="AlphaFoldDB" id="A0AAC9RMH0"/>
<dbReference type="Pfam" id="PF14262">
    <property type="entry name" value="Cthe_2159"/>
    <property type="match status" value="1"/>
</dbReference>
<evidence type="ECO:0008006" key="5">
    <source>
        <dbReference type="Google" id="ProtNLM"/>
    </source>
</evidence>
<sequence length="313" mass="32871">MIKKIKSLLSLPKRIACFILIAMLLYLGGCQNQISTVENQMDSSTISLKKTAITTNDPSVSIKETTATISSAGTYVISGTLEDGQIIVNAATAGTVTLVLNNADITFTTGAPIYIQQAKNVVITLAEGTTNRVSDGSAHAYSDTEIDAVIYSKEDLVINGQGTLTVNARYKDGISSRDTLLIEGGKINITAANHGIKGKDYLIVNDGIITVHALRDGMKATNDTQISLGYVEINGGNINITAKDDGISAVSRVTVNKGTISIDTENNGIKSEDVIDLQGGTITIVTDDDGLVSLTQTGTSNAHVTVNGTVLSF</sequence>
<evidence type="ECO:0000313" key="3">
    <source>
        <dbReference type="Proteomes" id="UP000177894"/>
    </source>
</evidence>
<reference evidence="1 3" key="1">
    <citation type="submission" date="2016-10" db="EMBL/GenBank/DDBJ databases">
        <title>Complete Genome Sequence of Acetogen Clostridium formicoaceticum ATCC 27076.</title>
        <authorList>
            <person name="Bao T."/>
            <person name="Cheng C."/>
            <person name="Zhao J."/>
            <person name="Yang S.-T."/>
            <person name="Wang J."/>
            <person name="Wang M."/>
        </authorList>
    </citation>
    <scope>NUCLEOTIDE SEQUENCE [LARGE SCALE GENOMIC DNA]</scope>
    <source>
        <strain evidence="1 3">ATCC 27076</strain>
    </source>
</reference>
<organism evidence="2 4">
    <name type="scientific">Clostridium formicaceticum</name>
    <dbReference type="NCBI Taxonomy" id="1497"/>
    <lineage>
        <taxon>Bacteria</taxon>
        <taxon>Bacillati</taxon>
        <taxon>Bacillota</taxon>
        <taxon>Clostridia</taxon>
        <taxon>Eubacteriales</taxon>
        <taxon>Clostridiaceae</taxon>
        <taxon>Clostridium</taxon>
    </lineage>
</organism>
<keyword evidence="3" id="KW-1185">Reference proteome</keyword>
<proteinExistence type="predicted"/>
<protein>
    <recommendedName>
        <fullName evidence="5">Dockerin type 1</fullName>
    </recommendedName>
</protein>
<dbReference type="KEGG" id="cfm:BJL90_18845"/>
<evidence type="ECO:0000313" key="4">
    <source>
        <dbReference type="Proteomes" id="UP000192478"/>
    </source>
</evidence>